<evidence type="ECO:0008006" key="11">
    <source>
        <dbReference type="Google" id="ProtNLM"/>
    </source>
</evidence>
<dbReference type="PANTHER" id="PTHR20902:SF0">
    <property type="entry name" value="TRAFFICKING PROTEIN PARTICLE COMPLEX SUBUNIT 5"/>
    <property type="match status" value="1"/>
</dbReference>
<dbReference type="EMBL" id="KI669499">
    <property type="protein sequence ID" value="OCF35381.1"/>
    <property type="molecule type" value="Genomic_DNA"/>
</dbReference>
<dbReference type="AlphaFoldDB" id="A0A1B9GWI6"/>
<name>A0A1B9GWI6_9TREE</name>
<evidence type="ECO:0000256" key="2">
    <source>
        <dbReference type="ARBA" id="ARBA00004555"/>
    </source>
</evidence>
<comment type="subcellular location">
    <subcellularLocation>
        <location evidence="1">Endoplasmic reticulum</location>
    </subcellularLocation>
    <subcellularLocation>
        <location evidence="2">Golgi apparatus</location>
    </subcellularLocation>
</comment>
<keyword evidence="5" id="KW-0256">Endoplasmic reticulum</keyword>
<dbReference type="GO" id="GO:1990072">
    <property type="term" value="C:TRAPPIII protein complex"/>
    <property type="evidence" value="ECO:0007669"/>
    <property type="project" value="TreeGrafter"/>
</dbReference>
<dbReference type="OrthoDB" id="10254842at2759"/>
<organism evidence="9 10">
    <name type="scientific">Kwoniella heveanensis BCC8398</name>
    <dbReference type="NCBI Taxonomy" id="1296120"/>
    <lineage>
        <taxon>Eukaryota</taxon>
        <taxon>Fungi</taxon>
        <taxon>Dikarya</taxon>
        <taxon>Basidiomycota</taxon>
        <taxon>Agaricomycotina</taxon>
        <taxon>Tremellomycetes</taxon>
        <taxon>Tremellales</taxon>
        <taxon>Cryptococcaceae</taxon>
        <taxon>Kwoniella</taxon>
    </lineage>
</organism>
<gene>
    <name evidence="9" type="ORF">I316_02931</name>
</gene>
<dbReference type="PANTHER" id="PTHR20902">
    <property type="entry name" value="41-2 PROTEIN ANTIGEN-RELATED"/>
    <property type="match status" value="1"/>
</dbReference>
<feature type="signal peptide" evidence="8">
    <location>
        <begin position="1"/>
        <end position="22"/>
    </location>
</feature>
<keyword evidence="10" id="KW-1185">Reference proteome</keyword>
<evidence type="ECO:0000256" key="3">
    <source>
        <dbReference type="ARBA" id="ARBA00006218"/>
    </source>
</evidence>
<evidence type="ECO:0000256" key="1">
    <source>
        <dbReference type="ARBA" id="ARBA00004240"/>
    </source>
</evidence>
<sequence>MFKTKYLTLPFSLPLTLSAAHSAQTGAPPTDMITLNEPPLTQHISVPRDMSQLSCEAYTAGLVEGVLDGLDVPARVTAHTVGSDRWPQRTVILIKLDQKIIDREEALGK</sequence>
<dbReference type="InterPro" id="IPR024096">
    <property type="entry name" value="NO_sig/Golgi_transp_ligand-bd"/>
</dbReference>
<keyword evidence="4" id="KW-0813">Transport</keyword>
<accession>A0A1B9GWI6</accession>
<evidence type="ECO:0000313" key="9">
    <source>
        <dbReference type="EMBL" id="OCF35381.1"/>
    </source>
</evidence>
<reference evidence="10" key="2">
    <citation type="submission" date="2013-12" db="EMBL/GenBank/DDBJ databases">
        <title>Evolution of pathogenesis and genome organization in the Tremellales.</title>
        <authorList>
            <person name="Cuomo C."/>
            <person name="Litvintseva A."/>
            <person name="Heitman J."/>
            <person name="Chen Y."/>
            <person name="Sun S."/>
            <person name="Springer D."/>
            <person name="Dromer F."/>
            <person name="Young S."/>
            <person name="Zeng Q."/>
            <person name="Chapman S."/>
            <person name="Gujja S."/>
            <person name="Saif S."/>
            <person name="Birren B."/>
        </authorList>
    </citation>
    <scope>NUCLEOTIDE SEQUENCE [LARGE SCALE GENOMIC DNA]</scope>
    <source>
        <strain evidence="10">BCC8398</strain>
    </source>
</reference>
<evidence type="ECO:0000256" key="6">
    <source>
        <dbReference type="ARBA" id="ARBA00022892"/>
    </source>
</evidence>
<proteinExistence type="inferred from homology"/>
<evidence type="ECO:0000256" key="4">
    <source>
        <dbReference type="ARBA" id="ARBA00022448"/>
    </source>
</evidence>
<protein>
    <recommendedName>
        <fullName evidence="11">Trafficking protein particle complex subunit</fullName>
    </recommendedName>
</protein>
<keyword evidence="8" id="KW-0732">Signal</keyword>
<evidence type="ECO:0000256" key="7">
    <source>
        <dbReference type="ARBA" id="ARBA00023034"/>
    </source>
</evidence>
<dbReference type="GO" id="GO:1990071">
    <property type="term" value="C:TRAPPII protein complex"/>
    <property type="evidence" value="ECO:0007669"/>
    <property type="project" value="TreeGrafter"/>
</dbReference>
<dbReference type="InterPro" id="IPR007194">
    <property type="entry name" value="TRAPP_component"/>
</dbReference>
<dbReference type="STRING" id="1296120.A0A1B9GWI6"/>
<evidence type="ECO:0000256" key="5">
    <source>
        <dbReference type="ARBA" id="ARBA00022824"/>
    </source>
</evidence>
<dbReference type="Pfam" id="PF04051">
    <property type="entry name" value="TRAPP"/>
    <property type="match status" value="1"/>
</dbReference>
<evidence type="ECO:0000256" key="8">
    <source>
        <dbReference type="SAM" id="SignalP"/>
    </source>
</evidence>
<reference evidence="9 10" key="1">
    <citation type="submission" date="2013-07" db="EMBL/GenBank/DDBJ databases">
        <title>The Genome Sequence of Cryptococcus heveanensis BCC8398.</title>
        <authorList>
            <consortium name="The Broad Institute Genome Sequencing Platform"/>
            <person name="Cuomo C."/>
            <person name="Litvintseva A."/>
            <person name="Chen Y."/>
            <person name="Heitman J."/>
            <person name="Sun S."/>
            <person name="Springer D."/>
            <person name="Dromer F."/>
            <person name="Young S.K."/>
            <person name="Zeng Q."/>
            <person name="Gargeya S."/>
            <person name="Fitzgerald M."/>
            <person name="Abouelleil A."/>
            <person name="Alvarado L."/>
            <person name="Berlin A.M."/>
            <person name="Chapman S.B."/>
            <person name="Dewar J."/>
            <person name="Goldberg J."/>
            <person name="Griggs A."/>
            <person name="Gujja S."/>
            <person name="Hansen M."/>
            <person name="Howarth C."/>
            <person name="Imamovic A."/>
            <person name="Larimer J."/>
            <person name="McCowan C."/>
            <person name="Murphy C."/>
            <person name="Pearson M."/>
            <person name="Priest M."/>
            <person name="Roberts A."/>
            <person name="Saif S."/>
            <person name="Shea T."/>
            <person name="Sykes S."/>
            <person name="Wortman J."/>
            <person name="Nusbaum C."/>
            <person name="Birren B."/>
        </authorList>
    </citation>
    <scope>NUCLEOTIDE SEQUENCE [LARGE SCALE GENOMIC DNA]</scope>
    <source>
        <strain evidence="9 10">BCC8398</strain>
    </source>
</reference>
<dbReference type="GO" id="GO:1990070">
    <property type="term" value="C:TRAPPI protein complex"/>
    <property type="evidence" value="ECO:0007669"/>
    <property type="project" value="TreeGrafter"/>
</dbReference>
<feature type="chain" id="PRO_5008627449" description="Trafficking protein particle complex subunit" evidence="8">
    <location>
        <begin position="23"/>
        <end position="109"/>
    </location>
</feature>
<keyword evidence="6" id="KW-0931">ER-Golgi transport</keyword>
<dbReference type="InterPro" id="IPR016696">
    <property type="entry name" value="TRAPP-I_su5"/>
</dbReference>
<evidence type="ECO:0000313" key="10">
    <source>
        <dbReference type="Proteomes" id="UP000092666"/>
    </source>
</evidence>
<dbReference type="GO" id="GO:0005783">
    <property type="term" value="C:endoplasmic reticulum"/>
    <property type="evidence" value="ECO:0007669"/>
    <property type="project" value="UniProtKB-SubCell"/>
</dbReference>
<dbReference type="GO" id="GO:0006888">
    <property type="term" value="P:endoplasmic reticulum to Golgi vesicle-mediated transport"/>
    <property type="evidence" value="ECO:0007669"/>
    <property type="project" value="TreeGrafter"/>
</dbReference>
<dbReference type="Proteomes" id="UP000092666">
    <property type="component" value="Unassembled WGS sequence"/>
</dbReference>
<comment type="similarity">
    <text evidence="3">Belongs to the TRAPP small subunits family. BET3 subfamily.</text>
</comment>
<keyword evidence="7" id="KW-0333">Golgi apparatus</keyword>
<dbReference type="SUPFAM" id="SSF111126">
    <property type="entry name" value="Ligand-binding domain in the NO signalling and Golgi transport"/>
    <property type="match status" value="1"/>
</dbReference>
<dbReference type="Gene3D" id="3.30.1380.20">
    <property type="entry name" value="Trafficking protein particle complex subunit 3"/>
    <property type="match status" value="1"/>
</dbReference>